<reference evidence="1" key="1">
    <citation type="submission" date="2023-06" db="EMBL/GenBank/DDBJ databases">
        <title>Genome-scale phylogeny and comparative genomics of the fungal order Sordariales.</title>
        <authorList>
            <consortium name="Lawrence Berkeley National Laboratory"/>
            <person name="Hensen N."/>
            <person name="Bonometti L."/>
            <person name="Westerberg I."/>
            <person name="Brannstrom I.O."/>
            <person name="Guillou S."/>
            <person name="Cros-Aarteil S."/>
            <person name="Calhoun S."/>
            <person name="Haridas S."/>
            <person name="Kuo A."/>
            <person name="Mondo S."/>
            <person name="Pangilinan J."/>
            <person name="Riley R."/>
            <person name="Labutti K."/>
            <person name="Andreopoulos B."/>
            <person name="Lipzen A."/>
            <person name="Chen C."/>
            <person name="Yanf M."/>
            <person name="Daum C."/>
            <person name="Ng V."/>
            <person name="Clum A."/>
            <person name="Steindorff A."/>
            <person name="Ohm R."/>
            <person name="Martin F."/>
            <person name="Silar P."/>
            <person name="Natvig D."/>
            <person name="Lalanne C."/>
            <person name="Gautier V."/>
            <person name="Ament-Velasquez S.L."/>
            <person name="Kruys A."/>
            <person name="Hutchinson M.I."/>
            <person name="Powell A.J."/>
            <person name="Barry K."/>
            <person name="Miller A.N."/>
            <person name="Grigoriev I.V."/>
            <person name="Debuchy R."/>
            <person name="Gladieux P."/>
            <person name="Thoren M.H."/>
            <person name="Johannesson H."/>
        </authorList>
    </citation>
    <scope>NUCLEOTIDE SEQUENCE</scope>
    <source>
        <strain evidence="1">CBS 606.72</strain>
    </source>
</reference>
<evidence type="ECO:0000313" key="2">
    <source>
        <dbReference type="Proteomes" id="UP001175000"/>
    </source>
</evidence>
<evidence type="ECO:0008006" key="3">
    <source>
        <dbReference type="Google" id="ProtNLM"/>
    </source>
</evidence>
<gene>
    <name evidence="1" type="ORF">B0T14DRAFT_499307</name>
</gene>
<dbReference type="EMBL" id="JAULSU010000006">
    <property type="protein sequence ID" value="KAK0613920.1"/>
    <property type="molecule type" value="Genomic_DNA"/>
</dbReference>
<evidence type="ECO:0000313" key="1">
    <source>
        <dbReference type="EMBL" id="KAK0613920.1"/>
    </source>
</evidence>
<dbReference type="Proteomes" id="UP001175000">
    <property type="component" value="Unassembled WGS sequence"/>
</dbReference>
<comment type="caution">
    <text evidence="1">The sequence shown here is derived from an EMBL/GenBank/DDBJ whole genome shotgun (WGS) entry which is preliminary data.</text>
</comment>
<accession>A0AA39WEJ9</accession>
<organism evidence="1 2">
    <name type="scientific">Immersiella caudata</name>
    <dbReference type="NCBI Taxonomy" id="314043"/>
    <lineage>
        <taxon>Eukaryota</taxon>
        <taxon>Fungi</taxon>
        <taxon>Dikarya</taxon>
        <taxon>Ascomycota</taxon>
        <taxon>Pezizomycotina</taxon>
        <taxon>Sordariomycetes</taxon>
        <taxon>Sordariomycetidae</taxon>
        <taxon>Sordariales</taxon>
        <taxon>Lasiosphaeriaceae</taxon>
        <taxon>Immersiella</taxon>
    </lineage>
</organism>
<proteinExistence type="predicted"/>
<name>A0AA39WEJ9_9PEZI</name>
<sequence length="119" mass="13607">MASIITIPEEPHCEIAGYLGFDDLKNLKDVCKVLWPCAMRELLSKVRIYPSKKKRTRCNGIRANPTLKKSVRHVELNAVGPRAERFEHQHLMERALTPLDAETQKAFNALYDFVNLTSV</sequence>
<dbReference type="AlphaFoldDB" id="A0AA39WEJ9"/>
<keyword evidence="2" id="KW-1185">Reference proteome</keyword>
<protein>
    <recommendedName>
        <fullName evidence="3">F-box domain-containing protein</fullName>
    </recommendedName>
</protein>